<accession>A0A7Z2GPI4</accession>
<evidence type="ECO:0000313" key="3">
    <source>
        <dbReference type="Proteomes" id="UP000433577"/>
    </source>
</evidence>
<dbReference type="KEGG" id="pacs:FAZ98_27960"/>
<proteinExistence type="predicted"/>
<dbReference type="AlphaFoldDB" id="A0A7Z2GPI4"/>
<dbReference type="OrthoDB" id="7324255at2"/>
<sequence length="206" mass="22722">MPVFGAQRVYKDIASFHGAITAVTSRELAGKKIYRAFGNASRVTPASESFAGGFWAAAYWGVGEVPKTAKAWRESAAVLDDWNANGFMVVAHLPDNLAELWPEAKAWIGRIAEQYSPDSPFQYLEGGGEQLVANFGKNLVEQITAIGNEVKAAGSNEVRTEMIDGVRFDFFKTNWKDVERVHGYGEASNKQAATTRRLTEDEVREK</sequence>
<organism evidence="2 3">
    <name type="scientific">Paraburkholderia acidisoli</name>
    <dbReference type="NCBI Taxonomy" id="2571748"/>
    <lineage>
        <taxon>Bacteria</taxon>
        <taxon>Pseudomonadati</taxon>
        <taxon>Pseudomonadota</taxon>
        <taxon>Betaproteobacteria</taxon>
        <taxon>Burkholderiales</taxon>
        <taxon>Burkholderiaceae</taxon>
        <taxon>Paraburkholderia</taxon>
    </lineage>
</organism>
<dbReference type="Proteomes" id="UP000433577">
    <property type="component" value="Chromosome 3"/>
</dbReference>
<feature type="region of interest" description="Disordered" evidence="1">
    <location>
        <begin position="186"/>
        <end position="206"/>
    </location>
</feature>
<evidence type="ECO:0000256" key="1">
    <source>
        <dbReference type="SAM" id="MobiDB-lite"/>
    </source>
</evidence>
<protein>
    <submittedName>
        <fullName evidence="2">Uncharacterized protein</fullName>
    </submittedName>
</protein>
<reference evidence="2 3" key="1">
    <citation type="submission" date="2019-12" db="EMBL/GenBank/DDBJ databases">
        <title>Paraburkholderia acidiphila 7Q-K02 sp. nov and Paraburkholderia acidisoli DHF22 sp. nov., two strains isolated from forest soil.</title>
        <authorList>
            <person name="Gao Z."/>
            <person name="Qiu L."/>
        </authorList>
    </citation>
    <scope>NUCLEOTIDE SEQUENCE [LARGE SCALE GENOMIC DNA]</scope>
    <source>
        <strain evidence="2 3">DHF22</strain>
    </source>
</reference>
<keyword evidence="3" id="KW-1185">Reference proteome</keyword>
<dbReference type="EMBL" id="CP046915">
    <property type="protein sequence ID" value="QGZ65581.1"/>
    <property type="molecule type" value="Genomic_DNA"/>
</dbReference>
<evidence type="ECO:0000313" key="2">
    <source>
        <dbReference type="EMBL" id="QGZ65581.1"/>
    </source>
</evidence>
<name>A0A7Z2GPI4_9BURK</name>
<feature type="compositionally biased region" description="Basic and acidic residues" evidence="1">
    <location>
        <begin position="197"/>
        <end position="206"/>
    </location>
</feature>
<gene>
    <name evidence="2" type="ORF">FAZ98_27960</name>
</gene>
<dbReference type="RefSeq" id="WP_158956161.1">
    <property type="nucleotide sequence ID" value="NZ_CP046915.1"/>
</dbReference>